<gene>
    <name evidence="1" type="ORF">FJY75_02690</name>
</gene>
<evidence type="ECO:0000313" key="2">
    <source>
        <dbReference type="Proteomes" id="UP000748308"/>
    </source>
</evidence>
<proteinExistence type="predicted"/>
<dbReference type="EMBL" id="VGIY01000037">
    <property type="protein sequence ID" value="MBM3316737.1"/>
    <property type="molecule type" value="Genomic_DNA"/>
</dbReference>
<sequence>MPAVATNSEPPGSLDPLQAHPYLDLSLADSHPELLRSFHRLFLAIRDGDQAYDAFLERMLHPPGGEHGADANRLTAAYYLNEASRYVEALAALFPRRRRAGLRAHPRVRDTNDLRELLRIVFEGRDPRLAFEARRKLYLAKLFFDVEHCWEVQRGDRHRRYFAELIDRELLVHTVAREDVDIAFDIAADGLRIDYRVGQPLPHEEVWRFRRRELRFRQDGRTVRARIYFYSCRSKREVLPYHYVRGQRVYELETREKWSELSLRRDASIVSKMLRKGVNEPGAFPDIVGAMFIVENSAEVEVLREALFDIVGGPMKIRNVVDTLTRAGDRALLHAQSGAGYKVYKGDLDLLYAEEGDEVPPYGFAVELQLYTLESYLRTIHTRHYASHQRLKRRQFLERLAPLLFPEEIYGRGTRGAAPAVRRGLI</sequence>
<comment type="caution">
    <text evidence="1">The sequence shown here is derived from an EMBL/GenBank/DDBJ whole genome shotgun (WGS) entry which is preliminary data.</text>
</comment>
<evidence type="ECO:0000313" key="1">
    <source>
        <dbReference type="EMBL" id="MBM3316737.1"/>
    </source>
</evidence>
<dbReference type="Proteomes" id="UP000748308">
    <property type="component" value="Unassembled WGS sequence"/>
</dbReference>
<organism evidence="1 2">
    <name type="scientific">Eiseniibacteriota bacterium</name>
    <dbReference type="NCBI Taxonomy" id="2212470"/>
    <lineage>
        <taxon>Bacteria</taxon>
        <taxon>Candidatus Eiseniibacteriota</taxon>
    </lineage>
</organism>
<reference evidence="1" key="1">
    <citation type="submission" date="2019-03" db="EMBL/GenBank/DDBJ databases">
        <title>Lake Tanganyika Metagenome-Assembled Genomes (MAGs).</title>
        <authorList>
            <person name="Tran P."/>
        </authorList>
    </citation>
    <scope>NUCLEOTIDE SEQUENCE</scope>
    <source>
        <strain evidence="1">M_DeepCast_400m_m2_100</strain>
    </source>
</reference>
<dbReference type="AlphaFoldDB" id="A0A937XAA9"/>
<protein>
    <submittedName>
        <fullName evidence="1">Uncharacterized protein</fullName>
    </submittedName>
</protein>
<accession>A0A937XAA9</accession>
<name>A0A937XAA9_UNCEI</name>